<name>A0A1I6DKU5_9FIRM</name>
<dbReference type="EMBL" id="FOYM01000013">
    <property type="protein sequence ID" value="SFR06065.1"/>
    <property type="molecule type" value="Genomic_DNA"/>
</dbReference>
<dbReference type="STRING" id="39060.SAMN05660706_1132"/>
<reference evidence="2" key="1">
    <citation type="submission" date="2016-10" db="EMBL/GenBank/DDBJ databases">
        <authorList>
            <person name="Varghese N."/>
            <person name="Submissions S."/>
        </authorList>
    </citation>
    <scope>NUCLEOTIDE SEQUENCE [LARGE SCALE GENOMIC DNA]</scope>
    <source>
        <strain evidence="2">DSM 3669</strain>
    </source>
</reference>
<dbReference type="Gene3D" id="1.20.1500.10">
    <property type="entry name" value="YheA/YmcA-like"/>
    <property type="match status" value="1"/>
</dbReference>
<dbReference type="AlphaFoldDB" id="A0A1I6DKU5"/>
<dbReference type="InterPro" id="IPR023378">
    <property type="entry name" value="YheA/YmcA-like_dom_sf"/>
</dbReference>
<protein>
    <submittedName>
        <fullName evidence="1">Cell fate regulator YlbF, YheA/YmcA/DUF963 family (Controls sporulation, competence, biofilm development)</fullName>
    </submittedName>
</protein>
<gene>
    <name evidence="1" type="ORF">SAMN05660706_1132</name>
</gene>
<dbReference type="SUPFAM" id="SSF158622">
    <property type="entry name" value="YheA/YmcA-like"/>
    <property type="match status" value="1"/>
</dbReference>
<dbReference type="PIRSF" id="PIRSF000709">
    <property type="entry name" value="6PFK_2-Ptase"/>
    <property type="match status" value="1"/>
</dbReference>
<dbReference type="OrthoDB" id="2112157at2"/>
<accession>A0A1I6DKU5</accession>
<organism evidence="1 2">
    <name type="scientific">Desulfoscipio geothermicus DSM 3669</name>
    <dbReference type="NCBI Taxonomy" id="1121426"/>
    <lineage>
        <taxon>Bacteria</taxon>
        <taxon>Bacillati</taxon>
        <taxon>Bacillota</taxon>
        <taxon>Clostridia</taxon>
        <taxon>Eubacteriales</taxon>
        <taxon>Desulfallaceae</taxon>
        <taxon>Desulfoscipio</taxon>
    </lineage>
</organism>
<proteinExistence type="predicted"/>
<evidence type="ECO:0000313" key="2">
    <source>
        <dbReference type="Proteomes" id="UP000199584"/>
    </source>
</evidence>
<keyword evidence="2" id="KW-1185">Reference proteome</keyword>
<dbReference type="InterPro" id="IPR010368">
    <property type="entry name" value="Com_YlbF"/>
</dbReference>
<evidence type="ECO:0000313" key="1">
    <source>
        <dbReference type="EMBL" id="SFR06065.1"/>
    </source>
</evidence>
<sequence length="126" mass="14266">MSILEKAYELGQEIAESQELAAMKDAELNMMQDAEAQKIIQEFNEKQKTYMMLQQQGQQLTESQKQEVADLEKRMLDNPLIYNFFQAQQNFEKVLEEINKIISQAISGQHASCSDDCCTTCGGGCS</sequence>
<dbReference type="Pfam" id="PF06133">
    <property type="entry name" value="Com_YlbF"/>
    <property type="match status" value="1"/>
</dbReference>
<dbReference type="Proteomes" id="UP000199584">
    <property type="component" value="Unassembled WGS sequence"/>
</dbReference>
<dbReference type="RefSeq" id="WP_092483220.1">
    <property type="nucleotide sequence ID" value="NZ_FOYM01000013.1"/>
</dbReference>